<evidence type="ECO:0000313" key="2">
    <source>
        <dbReference type="Proteomes" id="UP000001878"/>
    </source>
</evidence>
<sequence>MTLYSTKQFGVYYINSKIMYWYEALWILGRGSIRSVAMLPDNSQLSTPVYGYYETDETTHDVKLKYTDDASELKCWISYIAIPAVYALKKSKRLDYKYQIDYKLTVKDIITIFLSDYTVPSYSSRRPMYHKSHSAWTNSGIKYKRLLTFYSKANSEDYRMRHNSRYTSWRKKYAQVLDWDGVAHCNSSGWKSHKHRHQWQHNVVY</sequence>
<keyword evidence="2" id="KW-1185">Reference proteome</keyword>
<protein>
    <submittedName>
        <fullName evidence="1">Uncharacterized protein</fullName>
    </submittedName>
</protein>
<dbReference type="RefSeq" id="YP_002790763.1">
    <property type="nucleotide sequence ID" value="NC_012530.1"/>
</dbReference>
<organism evidence="1 2">
    <name type="scientific">Lactobacillus phage Lb338-1</name>
    <dbReference type="NCBI Taxonomy" id="2892342"/>
    <lineage>
        <taxon>Viruses</taxon>
        <taxon>Duplodnaviria</taxon>
        <taxon>Heunggongvirae</taxon>
        <taxon>Uroviricota</taxon>
        <taxon>Caudoviricetes</taxon>
        <taxon>Herelleviridae</taxon>
        <taxon>Mooreparkvirus</taxon>
        <taxon>Mooreparkvirus Lb3381</taxon>
    </lineage>
</organism>
<dbReference type="EMBL" id="FJ822135">
    <property type="protein sequence ID" value="ACO37005.1"/>
    <property type="molecule type" value="Genomic_DNA"/>
</dbReference>
<dbReference type="GeneID" id="7750939"/>
<dbReference type="KEGG" id="vg:7750939"/>
<name>C1KFJ4_9CAUD</name>
<reference evidence="1 2" key="1">
    <citation type="journal article" date="2009" name="Gene">
        <title>Genome of a virulent bacteriophage Lb338-1 that lyses the probiotic Lactobacillus paracasei cheese strain.</title>
        <authorList>
            <person name="Alemayehu D."/>
            <person name="Ross R.P."/>
            <person name="O'Sullivan O."/>
            <person name="Coffey A."/>
            <person name="Stanton C."/>
            <person name="Fitzgerald G.F."/>
            <person name="McAuliffe O."/>
        </authorList>
    </citation>
    <scope>NUCLEOTIDE SEQUENCE [LARGE SCALE GENOMIC DNA]</scope>
    <source>
        <strain evidence="1">Lb338-1</strain>
    </source>
</reference>
<evidence type="ECO:0000313" key="1">
    <source>
        <dbReference type="EMBL" id="ACO37005.1"/>
    </source>
</evidence>
<accession>C1KFJ4</accession>
<gene>
    <name evidence="1" type="ORF">lb338_phage_84</name>
</gene>
<proteinExistence type="predicted"/>
<dbReference type="Proteomes" id="UP000001878">
    <property type="component" value="Segment"/>
</dbReference>